<keyword evidence="2" id="KW-1133">Transmembrane helix</keyword>
<feature type="region of interest" description="Disordered" evidence="1">
    <location>
        <begin position="98"/>
        <end position="142"/>
    </location>
</feature>
<evidence type="ECO:0000256" key="2">
    <source>
        <dbReference type="SAM" id="Phobius"/>
    </source>
</evidence>
<proteinExistence type="predicted"/>
<keyword evidence="2" id="KW-0472">Membrane</keyword>
<keyword evidence="2" id="KW-0812">Transmembrane</keyword>
<feature type="transmembrane region" description="Helical" evidence="2">
    <location>
        <begin position="33"/>
        <end position="55"/>
    </location>
</feature>
<evidence type="ECO:0000313" key="4">
    <source>
        <dbReference type="WBParaSite" id="PTRK_0000872300.1"/>
    </source>
</evidence>
<reference evidence="4" key="1">
    <citation type="submission" date="2017-02" db="UniProtKB">
        <authorList>
            <consortium name="WormBaseParasite"/>
        </authorList>
    </citation>
    <scope>IDENTIFICATION</scope>
</reference>
<name>A0A0N4ZKT9_PARTI</name>
<evidence type="ECO:0000313" key="3">
    <source>
        <dbReference type="Proteomes" id="UP000038045"/>
    </source>
</evidence>
<keyword evidence="3" id="KW-1185">Reference proteome</keyword>
<sequence>MSGSTSVPKVEPLVKTESIYSLFDSKTWDKKMIQLNIIILLGVLSYVFCFFYVLIVKMSNNHIYKYKPELVYEIRTASTDEDTYKSIFSPEGRLAYYTRSRKRSSSRNVDKRDTPNTNEDYKHGSEYRKKTKTPPLNTSEES</sequence>
<dbReference type="WBParaSite" id="PTRK_0000872300.1">
    <property type="protein sequence ID" value="PTRK_0000872300.1"/>
    <property type="gene ID" value="PTRK_0000872300"/>
</dbReference>
<accession>A0A0N4ZKT9</accession>
<evidence type="ECO:0000256" key="1">
    <source>
        <dbReference type="SAM" id="MobiDB-lite"/>
    </source>
</evidence>
<organism evidence="3 4">
    <name type="scientific">Parastrongyloides trichosuri</name>
    <name type="common">Possum-specific nematode worm</name>
    <dbReference type="NCBI Taxonomy" id="131310"/>
    <lineage>
        <taxon>Eukaryota</taxon>
        <taxon>Metazoa</taxon>
        <taxon>Ecdysozoa</taxon>
        <taxon>Nematoda</taxon>
        <taxon>Chromadorea</taxon>
        <taxon>Rhabditida</taxon>
        <taxon>Tylenchina</taxon>
        <taxon>Panagrolaimomorpha</taxon>
        <taxon>Strongyloidoidea</taxon>
        <taxon>Strongyloididae</taxon>
        <taxon>Parastrongyloides</taxon>
    </lineage>
</organism>
<feature type="compositionally biased region" description="Basic and acidic residues" evidence="1">
    <location>
        <begin position="108"/>
        <end position="128"/>
    </location>
</feature>
<protein>
    <submittedName>
        <fullName evidence="4">NSG2 protein</fullName>
    </submittedName>
</protein>
<dbReference type="Proteomes" id="UP000038045">
    <property type="component" value="Unplaced"/>
</dbReference>
<dbReference type="AlphaFoldDB" id="A0A0N4ZKT9"/>